<dbReference type="InterPro" id="IPR032311">
    <property type="entry name" value="DUF4982"/>
</dbReference>
<dbReference type="InterPro" id="IPR006103">
    <property type="entry name" value="Glyco_hydro_2_cat"/>
</dbReference>
<dbReference type="Gene3D" id="2.60.120.260">
    <property type="entry name" value="Galactose-binding domain-like"/>
    <property type="match status" value="1"/>
</dbReference>
<dbReference type="EMBL" id="WRXN01000016">
    <property type="protein sequence ID" value="MVT11850.1"/>
    <property type="molecule type" value="Genomic_DNA"/>
</dbReference>
<dbReference type="InterPro" id="IPR013783">
    <property type="entry name" value="Ig-like_fold"/>
</dbReference>
<feature type="domain" description="Glycoside hydrolase family 2 catalytic" evidence="5">
    <location>
        <begin position="300"/>
        <end position="462"/>
    </location>
</feature>
<dbReference type="Pfam" id="PF00703">
    <property type="entry name" value="Glyco_hydro_2"/>
    <property type="match status" value="1"/>
</dbReference>
<evidence type="ECO:0000259" key="4">
    <source>
        <dbReference type="Pfam" id="PF00703"/>
    </source>
</evidence>
<feature type="domain" description="DUF4982" evidence="7">
    <location>
        <begin position="613"/>
        <end position="667"/>
    </location>
</feature>
<dbReference type="AlphaFoldDB" id="A0A7K1UC57"/>
<feature type="domain" description="Glycoside hydrolase family 2 immunoglobulin-like beta-sandwich" evidence="4">
    <location>
        <begin position="200"/>
        <end position="291"/>
    </location>
</feature>
<gene>
    <name evidence="9" type="ORF">GO493_26545</name>
</gene>
<protein>
    <submittedName>
        <fullName evidence="9">DUF4982 domain-containing protein</fullName>
    </submittedName>
</protein>
<comment type="similarity">
    <text evidence="1">Belongs to the glycosyl hydrolase 2 family.</text>
</comment>
<evidence type="ECO:0000256" key="2">
    <source>
        <dbReference type="ARBA" id="ARBA00022801"/>
    </source>
</evidence>
<dbReference type="Proteomes" id="UP000461730">
    <property type="component" value="Unassembled WGS sequence"/>
</dbReference>
<dbReference type="PROSITE" id="PS00608">
    <property type="entry name" value="GLYCOSYL_HYDROL_F2_2"/>
    <property type="match status" value="1"/>
</dbReference>
<dbReference type="SUPFAM" id="SSF51445">
    <property type="entry name" value="(Trans)glycosidases"/>
    <property type="match status" value="1"/>
</dbReference>
<sequence>MRTINRFLETLFICCCTIAVQAQTINFDDNWLFFRGAAEGAEELKYSDADWRTIDLPHDWSVEDLPGRNTPFDKGAISQVSGGFTTGGTGWYRKHFIIPAAQKGKRFIIRFDGIYMNAQLWLNGKKLGRHPYGYTSFWFDITDQLEYDKENILAVRVRNEGENSRWYSGSGIYRHVWLQTLEPVHILPWGTFITTPQPDRVHVSTTLRNRTTSAVTATVITRVTDAGGKEVAQYKSTQQILPGSDTILQQDLNVNKPVLWSVETPVLYKALSAVYVNNMLSDSVTTPFGIRTISVDAEHGFRLNGKMVKLKGGCVHHDNGPLGAKAYDRAEERKVELLKASGYNAIRCSHNPPSPAFLDACDRLGMLVIDEAFDTWKEKKNPEDYNLYFKEWWQQDVESMVQRDRNHPSVIMWSTGNEIPHREKPEVAEVAKMLRDYIRTMDTTRFITCGVNGIADDKDAFLATLDVAGYNYARDKYVTDHQRKPGRVMMATESFPLEAYDYWMAVEEHAWVIGDFVWTAFDYIGEASIGWLGYNQHQGFYPWNLAFCGDIDICGWKRPQSYYRDALWKPEQLSVFVKPPQPSFAVNPDKMKWSHWEWLDARDSWNWPGEENKPLEVSVYNSFDEVELFLNGKSLGKRPGGKANRFISTWQVPYEAGTLTATGYIGKKKGRSVTLSTVGRPVALKLEADRQHIAANGQDLSYVTVTLTDENGRRHPEAEELVQFEVSGPATIAGTGNANPMSIESCVQPQRKTWQGRCLVIIKAGKEKGNITLKAKAAGLPVAEVNIVTE</sequence>
<evidence type="ECO:0000256" key="1">
    <source>
        <dbReference type="ARBA" id="ARBA00007401"/>
    </source>
</evidence>
<evidence type="ECO:0000259" key="7">
    <source>
        <dbReference type="Pfam" id="PF16355"/>
    </source>
</evidence>
<dbReference type="InterPro" id="IPR036156">
    <property type="entry name" value="Beta-gal/glucu_dom_sf"/>
</dbReference>
<keyword evidence="3" id="KW-0326">Glycosidase</keyword>
<evidence type="ECO:0000313" key="10">
    <source>
        <dbReference type="Proteomes" id="UP000461730"/>
    </source>
</evidence>
<dbReference type="InterPro" id="IPR040605">
    <property type="entry name" value="Glyco_hydro2_dom5"/>
</dbReference>
<evidence type="ECO:0000313" key="9">
    <source>
        <dbReference type="EMBL" id="MVT11850.1"/>
    </source>
</evidence>
<evidence type="ECO:0000259" key="5">
    <source>
        <dbReference type="Pfam" id="PF02836"/>
    </source>
</evidence>
<dbReference type="InterPro" id="IPR017853">
    <property type="entry name" value="GH"/>
</dbReference>
<dbReference type="PRINTS" id="PR00132">
    <property type="entry name" value="GLHYDRLASE2"/>
</dbReference>
<evidence type="ECO:0000259" key="6">
    <source>
        <dbReference type="Pfam" id="PF02837"/>
    </source>
</evidence>
<keyword evidence="2" id="KW-0378">Hydrolase</keyword>
<dbReference type="PANTHER" id="PTHR42732:SF1">
    <property type="entry name" value="BETA-MANNOSIDASE"/>
    <property type="match status" value="1"/>
</dbReference>
<organism evidence="9 10">
    <name type="scientific">Chitinophaga tropicalis</name>
    <dbReference type="NCBI Taxonomy" id="2683588"/>
    <lineage>
        <taxon>Bacteria</taxon>
        <taxon>Pseudomonadati</taxon>
        <taxon>Bacteroidota</taxon>
        <taxon>Chitinophagia</taxon>
        <taxon>Chitinophagales</taxon>
        <taxon>Chitinophagaceae</taxon>
        <taxon>Chitinophaga</taxon>
    </lineage>
</organism>
<dbReference type="InterPro" id="IPR051913">
    <property type="entry name" value="GH2_Domain-Containing"/>
</dbReference>
<dbReference type="GO" id="GO:0004553">
    <property type="term" value="F:hydrolase activity, hydrolyzing O-glycosyl compounds"/>
    <property type="evidence" value="ECO:0007669"/>
    <property type="project" value="InterPro"/>
</dbReference>
<dbReference type="InterPro" id="IPR006104">
    <property type="entry name" value="Glyco_hydro_2_N"/>
</dbReference>
<dbReference type="SUPFAM" id="SSF49303">
    <property type="entry name" value="beta-Galactosidase/glucuronidase domain"/>
    <property type="match status" value="1"/>
</dbReference>
<feature type="domain" description="Glycosyl hydrolases family 2 sugar binding" evidence="6">
    <location>
        <begin position="84"/>
        <end position="179"/>
    </location>
</feature>
<dbReference type="Gene3D" id="3.20.20.80">
    <property type="entry name" value="Glycosidases"/>
    <property type="match status" value="1"/>
</dbReference>
<dbReference type="Pfam" id="PF18565">
    <property type="entry name" value="Glyco_hydro2_C5"/>
    <property type="match status" value="1"/>
</dbReference>
<dbReference type="RefSeq" id="WP_157309269.1">
    <property type="nucleotide sequence ID" value="NZ_WRXN01000016.1"/>
</dbReference>
<keyword evidence="10" id="KW-1185">Reference proteome</keyword>
<reference evidence="9 10" key="1">
    <citation type="submission" date="2019-12" db="EMBL/GenBank/DDBJ databases">
        <title>Chitinophaga sp. strain ysch24 (GDMCC 1.1355), whole genome shotgun sequence.</title>
        <authorList>
            <person name="Zhang X."/>
        </authorList>
    </citation>
    <scope>NUCLEOTIDE SEQUENCE [LARGE SCALE GENOMIC DNA]</scope>
    <source>
        <strain evidence="10">ysch24</strain>
    </source>
</reference>
<feature type="domain" description="Glycoside hydrolase family 2" evidence="8">
    <location>
        <begin position="684"/>
        <end position="785"/>
    </location>
</feature>
<accession>A0A7K1UC57</accession>
<dbReference type="InterPro" id="IPR023232">
    <property type="entry name" value="Glyco_hydro_2_AS"/>
</dbReference>
<dbReference type="InterPro" id="IPR008979">
    <property type="entry name" value="Galactose-bd-like_sf"/>
</dbReference>
<comment type="caution">
    <text evidence="9">The sequence shown here is derived from an EMBL/GenBank/DDBJ whole genome shotgun (WGS) entry which is preliminary data.</text>
</comment>
<dbReference type="InterPro" id="IPR006102">
    <property type="entry name" value="Ig-like_GH2"/>
</dbReference>
<proteinExistence type="inferred from homology"/>
<dbReference type="InterPro" id="IPR006101">
    <property type="entry name" value="Glyco_hydro_2"/>
</dbReference>
<dbReference type="PANTHER" id="PTHR42732">
    <property type="entry name" value="BETA-GALACTOSIDASE"/>
    <property type="match status" value="1"/>
</dbReference>
<name>A0A7K1UC57_9BACT</name>
<dbReference type="GO" id="GO:0005975">
    <property type="term" value="P:carbohydrate metabolic process"/>
    <property type="evidence" value="ECO:0007669"/>
    <property type="project" value="InterPro"/>
</dbReference>
<dbReference type="SUPFAM" id="SSF49785">
    <property type="entry name" value="Galactose-binding domain-like"/>
    <property type="match status" value="1"/>
</dbReference>
<evidence type="ECO:0000256" key="3">
    <source>
        <dbReference type="ARBA" id="ARBA00023295"/>
    </source>
</evidence>
<dbReference type="Pfam" id="PF16355">
    <property type="entry name" value="DUF4982"/>
    <property type="match status" value="1"/>
</dbReference>
<dbReference type="Gene3D" id="2.60.40.10">
    <property type="entry name" value="Immunoglobulins"/>
    <property type="match status" value="3"/>
</dbReference>
<evidence type="ECO:0000259" key="8">
    <source>
        <dbReference type="Pfam" id="PF18565"/>
    </source>
</evidence>
<dbReference type="Pfam" id="PF02837">
    <property type="entry name" value="Glyco_hydro_2_N"/>
    <property type="match status" value="1"/>
</dbReference>
<dbReference type="Pfam" id="PF02836">
    <property type="entry name" value="Glyco_hydro_2_C"/>
    <property type="match status" value="1"/>
</dbReference>